<dbReference type="Pfam" id="PF03476">
    <property type="entry name" value="MOSC_N"/>
    <property type="match status" value="1"/>
</dbReference>
<comment type="caution">
    <text evidence="4">The sequence shown here is derived from an EMBL/GenBank/DDBJ whole genome shotgun (WGS) entry which is preliminary data.</text>
</comment>
<dbReference type="EMBL" id="JAHCVI010000003">
    <property type="protein sequence ID" value="KAG7287900.1"/>
    <property type="molecule type" value="Genomic_DNA"/>
</dbReference>
<evidence type="ECO:0000256" key="1">
    <source>
        <dbReference type="SAM" id="MobiDB-lite"/>
    </source>
</evidence>
<dbReference type="GO" id="GO:0030151">
    <property type="term" value="F:molybdenum ion binding"/>
    <property type="evidence" value="ECO:0007669"/>
    <property type="project" value="InterPro"/>
</dbReference>
<dbReference type="InterPro" id="IPR011037">
    <property type="entry name" value="Pyrv_Knase-like_insert_dom_sf"/>
</dbReference>
<dbReference type="SUPFAM" id="SSF50800">
    <property type="entry name" value="PK beta-barrel domain-like"/>
    <property type="match status" value="1"/>
</dbReference>
<evidence type="ECO:0000259" key="3">
    <source>
        <dbReference type="PROSITE" id="PS51340"/>
    </source>
</evidence>
<dbReference type="Proteomes" id="UP001197093">
    <property type="component" value="Unassembled WGS sequence"/>
</dbReference>
<dbReference type="PANTHER" id="PTHR14237">
    <property type="entry name" value="MOLYBDOPTERIN COFACTOR SULFURASE MOSC"/>
    <property type="match status" value="1"/>
</dbReference>
<keyword evidence="2" id="KW-0812">Transmembrane</keyword>
<dbReference type="InterPro" id="IPR005303">
    <property type="entry name" value="MOCOS_middle"/>
</dbReference>
<keyword evidence="5" id="KW-1185">Reference proteome</keyword>
<protein>
    <recommendedName>
        <fullName evidence="3">MOSC domain-containing protein</fullName>
    </recommendedName>
</protein>
<dbReference type="PROSITE" id="PS51340">
    <property type="entry name" value="MOSC"/>
    <property type="match status" value="1"/>
</dbReference>
<dbReference type="GO" id="GO:0030170">
    <property type="term" value="F:pyridoxal phosphate binding"/>
    <property type="evidence" value="ECO:0007669"/>
    <property type="project" value="InterPro"/>
</dbReference>
<evidence type="ECO:0000313" key="5">
    <source>
        <dbReference type="Proteomes" id="UP001197093"/>
    </source>
</evidence>
<feature type="domain" description="MOSC" evidence="3">
    <location>
        <begin position="292"/>
        <end position="462"/>
    </location>
</feature>
<evidence type="ECO:0000313" key="4">
    <source>
        <dbReference type="EMBL" id="KAG7287900.1"/>
    </source>
</evidence>
<name>A0AAD4EVG5_9PEZI</name>
<dbReference type="GO" id="GO:0003824">
    <property type="term" value="F:catalytic activity"/>
    <property type="evidence" value="ECO:0007669"/>
    <property type="project" value="InterPro"/>
</dbReference>
<dbReference type="Pfam" id="PF03473">
    <property type="entry name" value="MOSC"/>
    <property type="match status" value="1"/>
</dbReference>
<dbReference type="InterPro" id="IPR005302">
    <property type="entry name" value="MoCF_Sase_C"/>
</dbReference>
<evidence type="ECO:0000256" key="2">
    <source>
        <dbReference type="SAM" id="Phobius"/>
    </source>
</evidence>
<feature type="region of interest" description="Disordered" evidence="1">
    <location>
        <begin position="57"/>
        <end position="99"/>
    </location>
</feature>
<reference evidence="4" key="1">
    <citation type="submission" date="2023-02" db="EMBL/GenBank/DDBJ databases">
        <authorList>
            <person name="Palmer J.M."/>
        </authorList>
    </citation>
    <scope>NUCLEOTIDE SEQUENCE</scope>
    <source>
        <strain evidence="4">FW57</strain>
    </source>
</reference>
<feature type="transmembrane region" description="Helical" evidence="2">
    <location>
        <begin position="12"/>
        <end position="36"/>
    </location>
</feature>
<dbReference type="PANTHER" id="PTHR14237:SF23">
    <property type="entry name" value="MOSC DOMAIN PROTEIN (AFU_ORTHOLOGUE AFUA_7G05900)"/>
    <property type="match status" value="1"/>
</dbReference>
<organism evidence="4 5">
    <name type="scientific">Staphylotrichum longicolle</name>
    <dbReference type="NCBI Taxonomy" id="669026"/>
    <lineage>
        <taxon>Eukaryota</taxon>
        <taxon>Fungi</taxon>
        <taxon>Dikarya</taxon>
        <taxon>Ascomycota</taxon>
        <taxon>Pezizomycotina</taxon>
        <taxon>Sordariomycetes</taxon>
        <taxon>Sordariomycetidae</taxon>
        <taxon>Sordariales</taxon>
        <taxon>Chaetomiaceae</taxon>
        <taxon>Staphylotrichum</taxon>
    </lineage>
</organism>
<dbReference type="AlphaFoldDB" id="A0AAD4EVG5"/>
<accession>A0AAD4EVG5</accession>
<gene>
    <name evidence="4" type="ORF">NEMBOFW57_007417</name>
</gene>
<keyword evidence="2" id="KW-0472">Membrane</keyword>
<proteinExistence type="predicted"/>
<sequence>MDGSTVPRGGPVIDASSAFILLVTIVAFFLPLFIIFPPIPPSKREAVLDTHSQIGLGPSESGLRGHHTGDDAGHSAVKSQGGSQNGSQKGTQNGSNAKSQGKIRSLWIYPIKSCKGIEVRQSKVLPTGLEFDRLFTFAQLKSPFPVGLQASGDEKGAHAWHFITQRQFPLLATIQVELFVPDIIKARGHASKVSEPFLLVRFPWQERGLRGVLGLVAAKLARGWRARPEKEFVLPVAFPPQDEIDARGYAHEEVTIWRDTVTALNMETELPRELALYLGVSNRLGLFRIDPARLRNVYRCAPAKHDAGYQPVAGFQDAYPLHLLNLSSVRDFDAKIDKDEALRVLDPRRFRANIIIDGGDTPYEEETWKKIRLIPGPGNKHESSTFHVSCRTVRCKLPNVDPDNGYRHPVEPDRSLRKHREVDEGAKLMGCMGMQLTPLFSKTDSPEDLESWVEVGMSVGVLERGHHVYIRQ</sequence>
<feature type="compositionally biased region" description="Low complexity" evidence="1">
    <location>
        <begin position="78"/>
        <end position="96"/>
    </location>
</feature>
<keyword evidence="2" id="KW-1133">Transmembrane helix</keyword>